<dbReference type="Pfam" id="PF13560">
    <property type="entry name" value="HTH_31"/>
    <property type="match status" value="1"/>
</dbReference>
<dbReference type="GO" id="GO:0003700">
    <property type="term" value="F:DNA-binding transcription factor activity"/>
    <property type="evidence" value="ECO:0007669"/>
    <property type="project" value="TreeGrafter"/>
</dbReference>
<accession>A0A1G8G382</accession>
<organism evidence="3 4">
    <name type="scientific">Agrococcus jejuensis</name>
    <dbReference type="NCBI Taxonomy" id="399736"/>
    <lineage>
        <taxon>Bacteria</taxon>
        <taxon>Bacillati</taxon>
        <taxon>Actinomycetota</taxon>
        <taxon>Actinomycetes</taxon>
        <taxon>Micrococcales</taxon>
        <taxon>Microbacteriaceae</taxon>
        <taxon>Agrococcus</taxon>
    </lineage>
</organism>
<dbReference type="InterPro" id="IPR001387">
    <property type="entry name" value="Cro/C1-type_HTH"/>
</dbReference>
<name>A0A1G8G382_9MICO</name>
<keyword evidence="4" id="KW-1185">Reference proteome</keyword>
<evidence type="ECO:0000259" key="2">
    <source>
        <dbReference type="PROSITE" id="PS50943"/>
    </source>
</evidence>
<dbReference type="Gene3D" id="1.10.260.40">
    <property type="entry name" value="lambda repressor-like DNA-binding domains"/>
    <property type="match status" value="1"/>
</dbReference>
<reference evidence="4" key="1">
    <citation type="submission" date="2016-10" db="EMBL/GenBank/DDBJ databases">
        <authorList>
            <person name="Varghese N."/>
            <person name="Submissions S."/>
        </authorList>
    </citation>
    <scope>NUCLEOTIDE SEQUENCE [LARGE SCALE GENOMIC DNA]</scope>
    <source>
        <strain evidence="4">DSM 22002</strain>
    </source>
</reference>
<dbReference type="EMBL" id="LT629695">
    <property type="protein sequence ID" value="SDH88854.1"/>
    <property type="molecule type" value="Genomic_DNA"/>
</dbReference>
<evidence type="ECO:0000313" key="4">
    <source>
        <dbReference type="Proteomes" id="UP000198822"/>
    </source>
</evidence>
<sequence length="141" mass="15070">MHWSIARPPWWDERMSAHLTHGPATDEREALWREVLGRRMRALRIRRGATLADVAARAGIAPQYLSEVERGRKDASSEMVAAIAGALGVTLLDLTVQVARSLEAERAGAVVLDLAARPVRALPPIAAPRQAGGGAVLALAA</sequence>
<dbReference type="GO" id="GO:0005829">
    <property type="term" value="C:cytosol"/>
    <property type="evidence" value="ECO:0007669"/>
    <property type="project" value="TreeGrafter"/>
</dbReference>
<evidence type="ECO:0000313" key="3">
    <source>
        <dbReference type="EMBL" id="SDH88854.1"/>
    </source>
</evidence>
<feature type="domain" description="HTH cro/C1-type" evidence="2">
    <location>
        <begin position="40"/>
        <end position="94"/>
    </location>
</feature>
<protein>
    <submittedName>
        <fullName evidence="3">Helix-turn-helix domain-containing protein</fullName>
    </submittedName>
</protein>
<dbReference type="Proteomes" id="UP000198822">
    <property type="component" value="Chromosome I"/>
</dbReference>
<proteinExistence type="predicted"/>
<dbReference type="CDD" id="cd00093">
    <property type="entry name" value="HTH_XRE"/>
    <property type="match status" value="1"/>
</dbReference>
<keyword evidence="1" id="KW-0238">DNA-binding</keyword>
<dbReference type="InterPro" id="IPR010982">
    <property type="entry name" value="Lambda_DNA-bd_dom_sf"/>
</dbReference>
<dbReference type="SMART" id="SM00530">
    <property type="entry name" value="HTH_XRE"/>
    <property type="match status" value="1"/>
</dbReference>
<dbReference type="SUPFAM" id="SSF47413">
    <property type="entry name" value="lambda repressor-like DNA-binding domains"/>
    <property type="match status" value="1"/>
</dbReference>
<dbReference type="GO" id="GO:0003677">
    <property type="term" value="F:DNA binding"/>
    <property type="evidence" value="ECO:0007669"/>
    <property type="project" value="UniProtKB-KW"/>
</dbReference>
<evidence type="ECO:0000256" key="1">
    <source>
        <dbReference type="ARBA" id="ARBA00023125"/>
    </source>
</evidence>
<dbReference type="InterPro" id="IPR050807">
    <property type="entry name" value="TransReg_Diox_bact_type"/>
</dbReference>
<dbReference type="STRING" id="399736.SAMN04489720_2739"/>
<dbReference type="PANTHER" id="PTHR46797:SF1">
    <property type="entry name" value="METHYLPHOSPHONATE SYNTHASE"/>
    <property type="match status" value="1"/>
</dbReference>
<dbReference type="PANTHER" id="PTHR46797">
    <property type="entry name" value="HTH-TYPE TRANSCRIPTIONAL REGULATOR"/>
    <property type="match status" value="1"/>
</dbReference>
<dbReference type="PROSITE" id="PS50943">
    <property type="entry name" value="HTH_CROC1"/>
    <property type="match status" value="1"/>
</dbReference>
<dbReference type="AlphaFoldDB" id="A0A1G8G382"/>
<gene>
    <name evidence="3" type="ORF">SAMN04489720_2739</name>
</gene>